<dbReference type="EMBL" id="CP029494">
    <property type="protein sequence ID" value="AWN24419.1"/>
    <property type="molecule type" value="Genomic_DNA"/>
</dbReference>
<dbReference type="KEGG" id="dez:DKM44_02115"/>
<proteinExistence type="predicted"/>
<gene>
    <name evidence="1" type="ORF">DKM44_02115</name>
</gene>
<dbReference type="Pfam" id="PF14137">
    <property type="entry name" value="DUF4304"/>
    <property type="match status" value="1"/>
</dbReference>
<evidence type="ECO:0000313" key="1">
    <source>
        <dbReference type="EMBL" id="AWN24419.1"/>
    </source>
</evidence>
<evidence type="ECO:0000313" key="2">
    <source>
        <dbReference type="Proteomes" id="UP000245368"/>
    </source>
</evidence>
<reference evidence="1 2" key="1">
    <citation type="submission" date="2018-05" db="EMBL/GenBank/DDBJ databases">
        <title>Complete Genome Sequence of Deinococcus sp. strain 17bor-2.</title>
        <authorList>
            <person name="Srinivasan S."/>
        </authorList>
    </citation>
    <scope>NUCLEOTIDE SEQUENCE [LARGE SCALE GENOMIC DNA]</scope>
    <source>
        <strain evidence="1 2">17bor-2</strain>
    </source>
</reference>
<sequence length="236" mass="26253">MERSISLTGMTTTSNFQSIDSSPLLSQRSLIGGFSNVASSRTLSESTRVALDCCHMAMFRCPPALSYAARHAGYQGSGQTMHATSDGFVWVLNVQRSHDGIHFYVNLGAHPLRLLQDSSSVSSLKEGECAFRTRVGERWLREPLDEKLGLVFSQTESVFRAEILAGVEQMPTTAPEDISIRGYHAEHHFLLFAQICEAYGQPQQALRLLEWGRPRVRPNATGLLQKVALFRQRLEG</sequence>
<dbReference type="InterPro" id="IPR025412">
    <property type="entry name" value="DUF4304"/>
</dbReference>
<keyword evidence="2" id="KW-1185">Reference proteome</keyword>
<protein>
    <recommendedName>
        <fullName evidence="3">DUF4304 domain-containing protein</fullName>
    </recommendedName>
</protein>
<name>A0A2Z3JNS3_9DEIO</name>
<dbReference type="Proteomes" id="UP000245368">
    <property type="component" value="Chromosome"/>
</dbReference>
<dbReference type="AlphaFoldDB" id="A0A2Z3JNS3"/>
<accession>A0A2Z3JNS3</accession>
<evidence type="ECO:0008006" key="3">
    <source>
        <dbReference type="Google" id="ProtNLM"/>
    </source>
</evidence>
<organism evidence="1 2">
    <name type="scientific">Deinococcus irradiatisoli</name>
    <dbReference type="NCBI Taxonomy" id="2202254"/>
    <lineage>
        <taxon>Bacteria</taxon>
        <taxon>Thermotogati</taxon>
        <taxon>Deinococcota</taxon>
        <taxon>Deinococci</taxon>
        <taxon>Deinococcales</taxon>
        <taxon>Deinococcaceae</taxon>
        <taxon>Deinococcus</taxon>
    </lineage>
</organism>